<sequence length="122" mass="14432">ALPSDIMRILFRMVDKPTNRLRLISRSWNVFILALRRYAMPILSVHFDPAPPDLKRDLSVRVLFSPGHSREYETLFRGWTASIERDRYLSPTLRLREAPDSILSRFRFHRSIETCSRISVIF</sequence>
<organism evidence="1 2">
    <name type="scientific">Pristionchus mayeri</name>
    <dbReference type="NCBI Taxonomy" id="1317129"/>
    <lineage>
        <taxon>Eukaryota</taxon>
        <taxon>Metazoa</taxon>
        <taxon>Ecdysozoa</taxon>
        <taxon>Nematoda</taxon>
        <taxon>Chromadorea</taxon>
        <taxon>Rhabditida</taxon>
        <taxon>Rhabditina</taxon>
        <taxon>Diplogasteromorpha</taxon>
        <taxon>Diplogasteroidea</taxon>
        <taxon>Neodiplogasteridae</taxon>
        <taxon>Pristionchus</taxon>
    </lineage>
</organism>
<keyword evidence="2" id="KW-1185">Reference proteome</keyword>
<dbReference type="EMBL" id="BTRK01000006">
    <property type="protein sequence ID" value="GMR61205.1"/>
    <property type="molecule type" value="Genomic_DNA"/>
</dbReference>
<evidence type="ECO:0000313" key="2">
    <source>
        <dbReference type="Proteomes" id="UP001328107"/>
    </source>
</evidence>
<comment type="caution">
    <text evidence="1">The sequence shown here is derived from an EMBL/GenBank/DDBJ whole genome shotgun (WGS) entry which is preliminary data.</text>
</comment>
<proteinExistence type="predicted"/>
<name>A0AAN5DEH5_9BILA</name>
<evidence type="ECO:0000313" key="1">
    <source>
        <dbReference type="EMBL" id="GMR61205.1"/>
    </source>
</evidence>
<accession>A0AAN5DEH5</accession>
<reference evidence="2" key="1">
    <citation type="submission" date="2022-10" db="EMBL/GenBank/DDBJ databases">
        <title>Genome assembly of Pristionchus species.</title>
        <authorList>
            <person name="Yoshida K."/>
            <person name="Sommer R.J."/>
        </authorList>
    </citation>
    <scope>NUCLEOTIDE SEQUENCE [LARGE SCALE GENOMIC DNA]</scope>
    <source>
        <strain evidence="2">RS5460</strain>
    </source>
</reference>
<protein>
    <recommendedName>
        <fullName evidence="3">F-box domain-containing protein</fullName>
    </recommendedName>
</protein>
<evidence type="ECO:0008006" key="3">
    <source>
        <dbReference type="Google" id="ProtNLM"/>
    </source>
</evidence>
<feature type="non-terminal residue" evidence="1">
    <location>
        <position position="1"/>
    </location>
</feature>
<dbReference type="AlphaFoldDB" id="A0AAN5DEH5"/>
<gene>
    <name evidence="1" type="ORF">PMAYCL1PPCAC_31400</name>
</gene>
<feature type="non-terminal residue" evidence="1">
    <location>
        <position position="122"/>
    </location>
</feature>
<dbReference type="Proteomes" id="UP001328107">
    <property type="component" value="Unassembled WGS sequence"/>
</dbReference>